<evidence type="ECO:0000313" key="1">
    <source>
        <dbReference type="EMBL" id="SHO47839.1"/>
    </source>
</evidence>
<reference evidence="1 2" key="1">
    <citation type="submission" date="2016-12" db="EMBL/GenBank/DDBJ databases">
        <authorList>
            <person name="Song W.-J."/>
            <person name="Kurnit D.M."/>
        </authorList>
    </citation>
    <scope>NUCLEOTIDE SEQUENCE [LARGE SCALE GENOMIC DNA]</scope>
    <source>
        <strain evidence="1 2">DSM 18488</strain>
    </source>
</reference>
<organism evidence="1 2">
    <name type="scientific">Desulfopila aestuarii DSM 18488</name>
    <dbReference type="NCBI Taxonomy" id="1121416"/>
    <lineage>
        <taxon>Bacteria</taxon>
        <taxon>Pseudomonadati</taxon>
        <taxon>Thermodesulfobacteriota</taxon>
        <taxon>Desulfobulbia</taxon>
        <taxon>Desulfobulbales</taxon>
        <taxon>Desulfocapsaceae</taxon>
        <taxon>Desulfopila</taxon>
    </lineage>
</organism>
<gene>
    <name evidence="1" type="ORF">SAMN02745220_01989</name>
</gene>
<keyword evidence="2" id="KW-1185">Reference proteome</keyword>
<dbReference type="Proteomes" id="UP000184603">
    <property type="component" value="Unassembled WGS sequence"/>
</dbReference>
<sequence length="112" mass="13053">MTYILAVGCLAIIFHYLIQFARREHLEEYYEDAIIDVEGRLDWARSRPFHPFGMKSQLEVSADLLDNAKNLWNNDKSLEAYRVARQAQDAMNRAQNIYCKAIRTRQMAGNAQ</sequence>
<dbReference type="STRING" id="1121416.SAMN02745220_01989"/>
<dbReference type="AlphaFoldDB" id="A0A1M7Y620"/>
<evidence type="ECO:0000313" key="2">
    <source>
        <dbReference type="Proteomes" id="UP000184603"/>
    </source>
</evidence>
<proteinExistence type="predicted"/>
<evidence type="ECO:0008006" key="3">
    <source>
        <dbReference type="Google" id="ProtNLM"/>
    </source>
</evidence>
<dbReference type="OrthoDB" id="5432193at2"/>
<dbReference type="RefSeq" id="WP_073613296.1">
    <property type="nucleotide sequence ID" value="NZ_FRFE01000008.1"/>
</dbReference>
<name>A0A1M7Y620_9BACT</name>
<accession>A0A1M7Y620</accession>
<protein>
    <recommendedName>
        <fullName evidence="3">DUF4398 domain-containing protein</fullName>
    </recommendedName>
</protein>
<dbReference type="EMBL" id="FRFE01000008">
    <property type="protein sequence ID" value="SHO47839.1"/>
    <property type="molecule type" value="Genomic_DNA"/>
</dbReference>